<feature type="transmembrane region" description="Helical" evidence="1">
    <location>
        <begin position="60"/>
        <end position="82"/>
    </location>
</feature>
<keyword evidence="1" id="KW-1133">Transmembrane helix</keyword>
<sequence length="174" mass="19447">LWCMFEMAAFLHSRERGVKDSLVVCPTFVGPALLLGHFGLTVIMLIAVNAMDAGVPLFPWGGVVVCTLAFPCLTSLAYVVFAHGRSIEIMQRQVRHFEMSHSRSFCCDNNHVAGDGQEMVCDRKIIGRCITYWFGSGEHFENVVRTAVLQTLVHQLSQCTFTYMRVLQATSPML</sequence>
<evidence type="ECO:0000313" key="2">
    <source>
        <dbReference type="EMBL" id="CAE7262002.1"/>
    </source>
</evidence>
<dbReference type="AlphaFoldDB" id="A0A812MCK9"/>
<feature type="non-terminal residue" evidence="2">
    <location>
        <position position="174"/>
    </location>
</feature>
<protein>
    <submittedName>
        <fullName evidence="2">PRN1 protein</fullName>
    </submittedName>
</protein>
<proteinExistence type="predicted"/>
<gene>
    <name evidence="2" type="primary">PRN1</name>
    <name evidence="2" type="ORF">SPIL2461_LOCUS5519</name>
</gene>
<keyword evidence="1" id="KW-0812">Transmembrane</keyword>
<dbReference type="Proteomes" id="UP000649617">
    <property type="component" value="Unassembled WGS sequence"/>
</dbReference>
<feature type="transmembrane region" description="Helical" evidence="1">
    <location>
        <begin position="21"/>
        <end position="48"/>
    </location>
</feature>
<evidence type="ECO:0000313" key="3">
    <source>
        <dbReference type="Proteomes" id="UP000649617"/>
    </source>
</evidence>
<accession>A0A812MCK9</accession>
<reference evidence="2" key="1">
    <citation type="submission" date="2021-02" db="EMBL/GenBank/DDBJ databases">
        <authorList>
            <person name="Dougan E. K."/>
            <person name="Rhodes N."/>
            <person name="Thang M."/>
            <person name="Chan C."/>
        </authorList>
    </citation>
    <scope>NUCLEOTIDE SEQUENCE</scope>
</reference>
<keyword evidence="3" id="KW-1185">Reference proteome</keyword>
<comment type="caution">
    <text evidence="2">The sequence shown here is derived from an EMBL/GenBank/DDBJ whole genome shotgun (WGS) entry which is preliminary data.</text>
</comment>
<dbReference type="EMBL" id="CAJNIZ010007868">
    <property type="protein sequence ID" value="CAE7262002.1"/>
    <property type="molecule type" value="Genomic_DNA"/>
</dbReference>
<feature type="non-terminal residue" evidence="2">
    <location>
        <position position="1"/>
    </location>
</feature>
<name>A0A812MCK9_SYMPI</name>
<dbReference type="OrthoDB" id="413265at2759"/>
<organism evidence="2 3">
    <name type="scientific">Symbiodinium pilosum</name>
    <name type="common">Dinoflagellate</name>
    <dbReference type="NCBI Taxonomy" id="2952"/>
    <lineage>
        <taxon>Eukaryota</taxon>
        <taxon>Sar</taxon>
        <taxon>Alveolata</taxon>
        <taxon>Dinophyceae</taxon>
        <taxon>Suessiales</taxon>
        <taxon>Symbiodiniaceae</taxon>
        <taxon>Symbiodinium</taxon>
    </lineage>
</organism>
<evidence type="ECO:0000256" key="1">
    <source>
        <dbReference type="SAM" id="Phobius"/>
    </source>
</evidence>
<keyword evidence="1" id="KW-0472">Membrane</keyword>